<feature type="chain" id="PRO_5043997972" evidence="4">
    <location>
        <begin position="23"/>
        <end position="434"/>
    </location>
</feature>
<dbReference type="RefSeq" id="WP_019472006.1">
    <property type="nucleotide sequence ID" value="NZ_CP010979.1"/>
</dbReference>
<protein>
    <submittedName>
        <fullName evidence="5">Porin</fullName>
    </submittedName>
</protein>
<dbReference type="Proteomes" id="UP000033260">
    <property type="component" value="Chromosome"/>
</dbReference>
<dbReference type="Pfam" id="PF03573">
    <property type="entry name" value="OprD"/>
    <property type="match status" value="1"/>
</dbReference>
<name>A0AAU8RTH9_PSEPU</name>
<dbReference type="GO" id="GO:0015288">
    <property type="term" value="F:porin activity"/>
    <property type="evidence" value="ECO:0007669"/>
    <property type="project" value="TreeGrafter"/>
</dbReference>
<sequence length="434" mass="47270">MFFTFRSMVALGFLSVSGLGYADFLKDSKAQLGYKNYYYNNDNRDGEASPSKIAEWAHGLTLDYQSGYTQGNVGFGFDALGMVGMKLDSGKGRHLGSSMIPTDTDGRGVDEWSRFGVTGKAKVGETSLLYGTLRPSLPVILTNDARVLTQTYQGGQVVIKDLPQFTFTGGRISRATARASTDRTGLAITGGTQESDGFTFSGVDWTPQKSLKLQYYFGHLDDYYTQHFLGAVHQWDLGGGQFLKTDLRYFDTSSSGRNSQGDAGYRISGYTSNGDGEIDNKTWSAMGVYGISGHSLTAGYQVVSGGSNFPQVAQGSLPGKGSVGSTLYLFTDRLIQSFNRAGERTYFGQYAYDFSALGVPGLKASLTYLKGDDIKTDSGIDLREWERDLIVDYAVQSGFLKGLGVAWLNGKSHSEASRNQDQNRLILSYTIPLL</sequence>
<evidence type="ECO:0000256" key="4">
    <source>
        <dbReference type="SAM" id="SignalP"/>
    </source>
</evidence>
<gene>
    <name evidence="5" type="ORF">N805_02975</name>
</gene>
<keyword evidence="2" id="KW-0813">Transport</keyword>
<dbReference type="GO" id="GO:0016020">
    <property type="term" value="C:membrane"/>
    <property type="evidence" value="ECO:0007669"/>
    <property type="project" value="InterPro"/>
</dbReference>
<dbReference type="AlphaFoldDB" id="A0AAU8RTH9"/>
<dbReference type="InterPro" id="IPR023614">
    <property type="entry name" value="Porin_dom_sf"/>
</dbReference>
<evidence type="ECO:0000313" key="5">
    <source>
        <dbReference type="EMBL" id="AJQ46239.1"/>
    </source>
</evidence>
<feature type="signal peptide" evidence="4">
    <location>
        <begin position="1"/>
        <end position="22"/>
    </location>
</feature>
<reference evidence="5 6" key="1">
    <citation type="submission" date="2015-02" db="EMBL/GenBank/DDBJ databases">
        <title>Complete Genome Sequencing of Pseudomonas putida S13.1.2.</title>
        <authorList>
            <person name="Chong T.M."/>
            <person name="Chan K.G."/>
            <person name="Dessaux Y."/>
        </authorList>
    </citation>
    <scope>NUCLEOTIDE SEQUENCE [LARGE SCALE GENOMIC DNA]</scope>
    <source>
        <strain evidence="5 6">S13.1.2</strain>
    </source>
</reference>
<evidence type="ECO:0000256" key="2">
    <source>
        <dbReference type="ARBA" id="ARBA00022448"/>
    </source>
</evidence>
<keyword evidence="3 4" id="KW-0732">Signal</keyword>
<comment type="similarity">
    <text evidence="1">Belongs to the outer membrane porin (Opr) (TC 1.B.25) family.</text>
</comment>
<organism evidence="5 6">
    <name type="scientific">Pseudomonas putida S13.1.2</name>
    <dbReference type="NCBI Taxonomy" id="1384061"/>
    <lineage>
        <taxon>Bacteria</taxon>
        <taxon>Pseudomonadati</taxon>
        <taxon>Pseudomonadota</taxon>
        <taxon>Gammaproteobacteria</taxon>
        <taxon>Pseudomonadales</taxon>
        <taxon>Pseudomonadaceae</taxon>
        <taxon>Pseudomonas</taxon>
    </lineage>
</organism>
<dbReference type="PANTHER" id="PTHR34596:SF2">
    <property type="entry name" value="CHITOPORIN"/>
    <property type="match status" value="1"/>
</dbReference>
<proteinExistence type="inferred from homology"/>
<evidence type="ECO:0000256" key="1">
    <source>
        <dbReference type="ARBA" id="ARBA00009075"/>
    </source>
</evidence>
<accession>A0AAU8RTH9</accession>
<dbReference type="EMBL" id="CP010979">
    <property type="protein sequence ID" value="AJQ46239.1"/>
    <property type="molecule type" value="Genomic_DNA"/>
</dbReference>
<evidence type="ECO:0000313" key="6">
    <source>
        <dbReference type="Proteomes" id="UP000033260"/>
    </source>
</evidence>
<dbReference type="Gene3D" id="2.40.160.10">
    <property type="entry name" value="Porin"/>
    <property type="match status" value="1"/>
</dbReference>
<dbReference type="PANTHER" id="PTHR34596">
    <property type="entry name" value="CHITOPORIN"/>
    <property type="match status" value="1"/>
</dbReference>
<evidence type="ECO:0000256" key="3">
    <source>
        <dbReference type="ARBA" id="ARBA00022729"/>
    </source>
</evidence>
<dbReference type="InterPro" id="IPR005318">
    <property type="entry name" value="OM_porin_bac"/>
</dbReference>